<keyword evidence="2" id="KW-1185">Reference proteome</keyword>
<dbReference type="Proteomes" id="UP000828048">
    <property type="component" value="Chromosome 9"/>
</dbReference>
<comment type="caution">
    <text evidence="1">The sequence shown here is derived from an EMBL/GenBank/DDBJ whole genome shotgun (WGS) entry which is preliminary data.</text>
</comment>
<reference evidence="1 2" key="1">
    <citation type="journal article" date="2021" name="Hortic Res">
        <title>High-quality reference genome and annotation aids understanding of berry development for evergreen blueberry (Vaccinium darrowii).</title>
        <authorList>
            <person name="Yu J."/>
            <person name="Hulse-Kemp A.M."/>
            <person name="Babiker E."/>
            <person name="Staton M."/>
        </authorList>
    </citation>
    <scope>NUCLEOTIDE SEQUENCE [LARGE SCALE GENOMIC DNA]</scope>
    <source>
        <strain evidence="2">cv. NJ 8807/NJ 8810</strain>
        <tissue evidence="1">Young leaf</tissue>
    </source>
</reference>
<protein>
    <submittedName>
        <fullName evidence="1">Uncharacterized protein</fullName>
    </submittedName>
</protein>
<accession>A0ACB7ZID7</accession>
<evidence type="ECO:0000313" key="1">
    <source>
        <dbReference type="EMBL" id="KAH7865623.1"/>
    </source>
</evidence>
<dbReference type="EMBL" id="CM037159">
    <property type="protein sequence ID" value="KAH7865623.1"/>
    <property type="molecule type" value="Genomic_DNA"/>
</dbReference>
<gene>
    <name evidence="1" type="ORF">Vadar_009037</name>
</gene>
<proteinExistence type="predicted"/>
<organism evidence="1 2">
    <name type="scientific">Vaccinium darrowii</name>
    <dbReference type="NCBI Taxonomy" id="229202"/>
    <lineage>
        <taxon>Eukaryota</taxon>
        <taxon>Viridiplantae</taxon>
        <taxon>Streptophyta</taxon>
        <taxon>Embryophyta</taxon>
        <taxon>Tracheophyta</taxon>
        <taxon>Spermatophyta</taxon>
        <taxon>Magnoliopsida</taxon>
        <taxon>eudicotyledons</taxon>
        <taxon>Gunneridae</taxon>
        <taxon>Pentapetalae</taxon>
        <taxon>asterids</taxon>
        <taxon>Ericales</taxon>
        <taxon>Ericaceae</taxon>
        <taxon>Vaccinioideae</taxon>
        <taxon>Vaccinieae</taxon>
        <taxon>Vaccinium</taxon>
    </lineage>
</organism>
<evidence type="ECO:0000313" key="2">
    <source>
        <dbReference type="Proteomes" id="UP000828048"/>
    </source>
</evidence>
<name>A0ACB7ZID7_9ERIC</name>
<sequence length="318" mass="35452">MPAMAATRFPVSQLLPSGPWLVFNHGEKEGASTQTIVNIAQDRYDVASIPEMCNKRICTCSHGWLVLFDIVSSDCSLLNPVSKENITLSPLPPDFSFSCCILSSPPTDPDCVIIFLRNIPSVTFLRLGKSEWIEQDLRSEEERFKQAIVCGGNIYGINYLGSLLTIKVVGSNLVVSQMGAEVLPNDTIPEAFQFCNRLVESRGELFGVVKYYLGGTSKTRDIEIYKMDFSRLAWTKVENLGDRAFFLSGTTCNFSCSATAESGVKQNCIYFTEPEDRDLYVFDMEDYAISFSTPCPIKSNWLDPEWVMPASLERPSAT</sequence>